<dbReference type="PROSITE" id="PS50296">
    <property type="entry name" value="SUI1"/>
    <property type="match status" value="1"/>
</dbReference>
<dbReference type="PANTHER" id="PTHR12789">
    <property type="entry name" value="DENSITY-REGULATED PROTEIN HOMOLOG"/>
    <property type="match status" value="1"/>
</dbReference>
<dbReference type="InterPro" id="IPR001950">
    <property type="entry name" value="SUI1"/>
</dbReference>
<evidence type="ECO:0000256" key="4">
    <source>
        <dbReference type="HAMAP-Rule" id="MF_00604"/>
    </source>
</evidence>
<dbReference type="GO" id="GO:0003729">
    <property type="term" value="F:mRNA binding"/>
    <property type="evidence" value="ECO:0007669"/>
    <property type="project" value="TreeGrafter"/>
</dbReference>
<sequence>MSNEMCKVCGLPKELCICEEVAKEQQRITIKINRRRYGKEVTVIEGLDPHEIDLHELATHLKSKLACGGTVKGSSIELQGNHGSRMVELLVEKGFSPDQIKL</sequence>
<keyword evidence="3 4" id="KW-0648">Protein biosynthesis</keyword>
<name>A0A832RSB5_9EURY</name>
<dbReference type="RefSeq" id="WP_042685362.1">
    <property type="nucleotide sequence ID" value="NZ_DUIH01000009.1"/>
</dbReference>
<comment type="similarity">
    <text evidence="1 4 5">Belongs to the SUI1 family.</text>
</comment>
<evidence type="ECO:0000256" key="5">
    <source>
        <dbReference type="PIRNR" id="PIRNR037511"/>
    </source>
</evidence>
<dbReference type="InterPro" id="IPR050318">
    <property type="entry name" value="DENR/SUI1_TIF"/>
</dbReference>
<dbReference type="AlphaFoldDB" id="A0A832RSB5"/>
<reference evidence="7" key="1">
    <citation type="journal article" date="2020" name="bioRxiv">
        <title>A rank-normalized archaeal taxonomy based on genome phylogeny resolves widespread incomplete and uneven classifications.</title>
        <authorList>
            <person name="Rinke C."/>
            <person name="Chuvochina M."/>
            <person name="Mussig A.J."/>
            <person name="Chaumeil P.-A."/>
            <person name="Waite D.W."/>
            <person name="Whitman W.B."/>
            <person name="Parks D.H."/>
            <person name="Hugenholtz P."/>
        </authorList>
    </citation>
    <scope>NUCLEOTIDE SEQUENCE</scope>
    <source>
        <strain evidence="7">UBA12518</strain>
    </source>
</reference>
<dbReference type="Gene3D" id="3.30.780.10">
    <property type="entry name" value="SUI1-like domain"/>
    <property type="match status" value="1"/>
</dbReference>
<comment type="caution">
    <text evidence="7">The sequence shown here is derived from an EMBL/GenBank/DDBJ whole genome shotgun (WGS) entry which is preliminary data.</text>
</comment>
<dbReference type="CDD" id="cd11567">
    <property type="entry name" value="YciH_like"/>
    <property type="match status" value="1"/>
</dbReference>
<dbReference type="Proteomes" id="UP000600363">
    <property type="component" value="Unassembled WGS sequence"/>
</dbReference>
<dbReference type="NCBIfam" id="TIGR01158">
    <property type="entry name" value="SUI1_rel"/>
    <property type="match status" value="1"/>
</dbReference>
<dbReference type="Pfam" id="PF01253">
    <property type="entry name" value="SUI1"/>
    <property type="match status" value="1"/>
</dbReference>
<dbReference type="GO" id="GO:0001731">
    <property type="term" value="P:formation of translation preinitiation complex"/>
    <property type="evidence" value="ECO:0007669"/>
    <property type="project" value="UniProtKB-UniRule"/>
</dbReference>
<evidence type="ECO:0000256" key="2">
    <source>
        <dbReference type="ARBA" id="ARBA00022845"/>
    </source>
</evidence>
<dbReference type="InterPro" id="IPR036877">
    <property type="entry name" value="SUI1_dom_sf"/>
</dbReference>
<dbReference type="PIRSF" id="PIRSF037511">
    <property type="entry name" value="Transl_init_SUI1_pro"/>
    <property type="match status" value="1"/>
</dbReference>
<evidence type="ECO:0000256" key="1">
    <source>
        <dbReference type="ARBA" id="ARBA00005422"/>
    </source>
</evidence>
<dbReference type="InterPro" id="IPR022851">
    <property type="entry name" value="SUI1_arc"/>
</dbReference>
<keyword evidence="2 4" id="KW-0810">Translation regulation</keyword>
<evidence type="ECO:0000256" key="3">
    <source>
        <dbReference type="ARBA" id="ARBA00022917"/>
    </source>
</evidence>
<evidence type="ECO:0000313" key="7">
    <source>
        <dbReference type="EMBL" id="HIH69403.1"/>
    </source>
</evidence>
<evidence type="ECO:0000313" key="8">
    <source>
        <dbReference type="Proteomes" id="UP000600363"/>
    </source>
</evidence>
<dbReference type="HAMAP" id="MF_00604">
    <property type="entry name" value="SUI1"/>
    <property type="match status" value="1"/>
</dbReference>
<dbReference type="EMBL" id="DUIH01000009">
    <property type="protein sequence ID" value="HIH69403.1"/>
    <property type="molecule type" value="Genomic_DNA"/>
</dbReference>
<dbReference type="PANTHER" id="PTHR12789:SF0">
    <property type="entry name" value="DENSITY-REGULATED PROTEIN"/>
    <property type="match status" value="1"/>
</dbReference>
<dbReference type="SUPFAM" id="SSF55159">
    <property type="entry name" value="eIF1-like"/>
    <property type="match status" value="1"/>
</dbReference>
<dbReference type="GO" id="GO:0003743">
    <property type="term" value="F:translation initiation factor activity"/>
    <property type="evidence" value="ECO:0007669"/>
    <property type="project" value="UniProtKB-UniRule"/>
</dbReference>
<evidence type="ECO:0000259" key="6">
    <source>
        <dbReference type="PROSITE" id="PS50296"/>
    </source>
</evidence>
<dbReference type="FunFam" id="3.30.780.10:FF:000006">
    <property type="entry name" value="Protein translation factor SUI1 homolog"/>
    <property type="match status" value="1"/>
</dbReference>
<feature type="domain" description="SUI1" evidence="6">
    <location>
        <begin position="28"/>
        <end position="94"/>
    </location>
</feature>
<dbReference type="InterPro" id="IPR005872">
    <property type="entry name" value="SUI1_arc_bac"/>
</dbReference>
<dbReference type="NCBIfam" id="NF002096">
    <property type="entry name" value="PRK00939.1"/>
    <property type="match status" value="1"/>
</dbReference>
<accession>A0A832RSB5</accession>
<proteinExistence type="inferred from homology"/>
<gene>
    <name evidence="7" type="primary">yciH</name>
    <name evidence="7" type="ORF">HA299_02095</name>
</gene>
<dbReference type="GO" id="GO:0006417">
    <property type="term" value="P:regulation of translation"/>
    <property type="evidence" value="ECO:0007669"/>
    <property type="project" value="UniProtKB-UniRule"/>
</dbReference>
<dbReference type="GO" id="GO:0002188">
    <property type="term" value="P:translation reinitiation"/>
    <property type="evidence" value="ECO:0007669"/>
    <property type="project" value="UniProtKB-UniRule"/>
</dbReference>
<organism evidence="7 8">
    <name type="scientific">Methermicoccus shengliensis</name>
    <dbReference type="NCBI Taxonomy" id="660064"/>
    <lineage>
        <taxon>Archaea</taxon>
        <taxon>Methanobacteriati</taxon>
        <taxon>Methanobacteriota</taxon>
        <taxon>Stenosarchaea group</taxon>
        <taxon>Methanomicrobia</taxon>
        <taxon>Methanosarcinales</taxon>
        <taxon>Methermicoccaceae</taxon>
        <taxon>Methermicoccus</taxon>
    </lineage>
</organism>
<protein>
    <recommendedName>
        <fullName evidence="4 5">Protein translation factor SUI1 homolog</fullName>
    </recommendedName>
</protein>